<dbReference type="GO" id="GO:0006508">
    <property type="term" value="P:proteolysis"/>
    <property type="evidence" value="ECO:0007669"/>
    <property type="project" value="UniProtKB-KW"/>
</dbReference>
<keyword evidence="10" id="KW-0378">Hydrolase</keyword>
<dbReference type="InterPro" id="IPR041546">
    <property type="entry name" value="ClpA/ClpB_AAA_lid"/>
</dbReference>
<dbReference type="PANTHER" id="PTHR11638">
    <property type="entry name" value="ATP-DEPENDENT CLP PROTEASE"/>
    <property type="match status" value="1"/>
</dbReference>
<accession>A0A7H0GLJ9</accession>
<dbReference type="GO" id="GO:0016887">
    <property type="term" value="F:ATP hydrolysis activity"/>
    <property type="evidence" value="ECO:0007669"/>
    <property type="project" value="InterPro"/>
</dbReference>
<evidence type="ECO:0000256" key="1">
    <source>
        <dbReference type="ARBA" id="ARBA00008675"/>
    </source>
</evidence>
<dbReference type="RefSeq" id="WP_187724757.1">
    <property type="nucleotide sequence ID" value="NZ_CP060783.1"/>
</dbReference>
<dbReference type="Pfam" id="PF00004">
    <property type="entry name" value="AAA"/>
    <property type="match status" value="1"/>
</dbReference>
<dbReference type="InterPro" id="IPR001270">
    <property type="entry name" value="ClpA/B"/>
</dbReference>
<dbReference type="InterPro" id="IPR003593">
    <property type="entry name" value="AAA+_ATPase"/>
</dbReference>
<dbReference type="FunFam" id="3.40.50.300:FF:000010">
    <property type="entry name" value="Chaperone clpB 1, putative"/>
    <property type="match status" value="1"/>
</dbReference>
<dbReference type="GO" id="GO:0008233">
    <property type="term" value="F:peptidase activity"/>
    <property type="evidence" value="ECO:0007669"/>
    <property type="project" value="UniProtKB-KW"/>
</dbReference>
<evidence type="ECO:0000256" key="6">
    <source>
        <dbReference type="ARBA" id="ARBA00025613"/>
    </source>
</evidence>
<protein>
    <submittedName>
        <fullName evidence="10">ATP-dependent Clp protease ATP-binding subunit</fullName>
    </submittedName>
</protein>
<dbReference type="SMART" id="SM01086">
    <property type="entry name" value="ClpB_D2-small"/>
    <property type="match status" value="1"/>
</dbReference>
<dbReference type="SUPFAM" id="SSF52540">
    <property type="entry name" value="P-loop containing nucleoside triphosphate hydrolases"/>
    <property type="match status" value="2"/>
</dbReference>
<dbReference type="InterPro" id="IPR027417">
    <property type="entry name" value="P-loop_NTPase"/>
</dbReference>
<gene>
    <name evidence="10" type="ORF">H9K75_03290</name>
</gene>
<keyword evidence="4 10" id="KW-0067">ATP-binding</keyword>
<organism evidence="10 11">
    <name type="scientific">Diaphorobacter aerolatus</name>
    <dbReference type="NCBI Taxonomy" id="1288495"/>
    <lineage>
        <taxon>Bacteria</taxon>
        <taxon>Pseudomonadati</taxon>
        <taxon>Pseudomonadota</taxon>
        <taxon>Betaproteobacteria</taxon>
        <taxon>Burkholderiales</taxon>
        <taxon>Comamonadaceae</taxon>
        <taxon>Diaphorobacter</taxon>
    </lineage>
</organism>
<dbReference type="InterPro" id="IPR018368">
    <property type="entry name" value="ClpA/B_CS1"/>
</dbReference>
<keyword evidence="3" id="KW-0547">Nucleotide-binding</keyword>
<dbReference type="AlphaFoldDB" id="A0A7H0GLJ9"/>
<dbReference type="Pfam" id="PF02861">
    <property type="entry name" value="Clp_N"/>
    <property type="match status" value="1"/>
</dbReference>
<feature type="compositionally biased region" description="Low complexity" evidence="8">
    <location>
        <begin position="576"/>
        <end position="590"/>
    </location>
</feature>
<evidence type="ECO:0000313" key="10">
    <source>
        <dbReference type="EMBL" id="QNP49165.1"/>
    </source>
</evidence>
<comment type="similarity">
    <text evidence="1">Belongs to the ClpA/ClpB family.</text>
</comment>
<feature type="domain" description="Clp R" evidence="9">
    <location>
        <begin position="10"/>
        <end position="156"/>
    </location>
</feature>
<dbReference type="CDD" id="cd19499">
    <property type="entry name" value="RecA-like_ClpB_Hsp104-like"/>
    <property type="match status" value="1"/>
</dbReference>
<keyword evidence="5" id="KW-0143">Chaperone</keyword>
<dbReference type="FunFam" id="3.40.50.300:FF:000025">
    <property type="entry name" value="ATP-dependent Clp protease subunit"/>
    <property type="match status" value="1"/>
</dbReference>
<dbReference type="Proteomes" id="UP000516028">
    <property type="component" value="Chromosome"/>
</dbReference>
<dbReference type="GO" id="GO:0005524">
    <property type="term" value="F:ATP binding"/>
    <property type="evidence" value="ECO:0007669"/>
    <property type="project" value="UniProtKB-KW"/>
</dbReference>
<dbReference type="EMBL" id="CP060783">
    <property type="protein sequence ID" value="QNP49165.1"/>
    <property type="molecule type" value="Genomic_DNA"/>
</dbReference>
<feature type="region of interest" description="Disordered" evidence="8">
    <location>
        <begin position="564"/>
        <end position="619"/>
    </location>
</feature>
<name>A0A7H0GLJ9_9BURK</name>
<comment type="function">
    <text evidence="6">Part of a stress-induced multi-chaperone system, it is involved in the recovery of the cell from heat-induced damage, in cooperation with DnaK, DnaJ and GrpE. Acts before DnaK, in the processing of protein aggregates. Protein binding stimulates the ATPase activity; ATP hydrolysis unfolds the denatured protein aggregates, which probably helps expose new hydrophobic binding sites on the surface of ClpB-bound aggregates, contributing to the solubilization and refolding of denatured protein aggregates by DnaK.</text>
</comment>
<evidence type="ECO:0000256" key="3">
    <source>
        <dbReference type="ARBA" id="ARBA00022741"/>
    </source>
</evidence>
<keyword evidence="10" id="KW-0645">Protease</keyword>
<dbReference type="InterPro" id="IPR036628">
    <property type="entry name" value="Clp_N_dom_sf"/>
</dbReference>
<dbReference type="PROSITE" id="PS00870">
    <property type="entry name" value="CLPAB_1"/>
    <property type="match status" value="1"/>
</dbReference>
<dbReference type="Pfam" id="PF17871">
    <property type="entry name" value="AAA_lid_9"/>
    <property type="match status" value="1"/>
</dbReference>
<evidence type="ECO:0000256" key="7">
    <source>
        <dbReference type="PROSITE-ProRule" id="PRU01251"/>
    </source>
</evidence>
<evidence type="ECO:0000256" key="2">
    <source>
        <dbReference type="ARBA" id="ARBA00022737"/>
    </source>
</evidence>
<dbReference type="InterPro" id="IPR019489">
    <property type="entry name" value="Clp_ATPase_C"/>
</dbReference>
<dbReference type="Gene3D" id="3.40.50.300">
    <property type="entry name" value="P-loop containing nucleotide triphosphate hydrolases"/>
    <property type="match status" value="3"/>
</dbReference>
<evidence type="ECO:0000256" key="4">
    <source>
        <dbReference type="ARBA" id="ARBA00022840"/>
    </source>
</evidence>
<evidence type="ECO:0000259" key="9">
    <source>
        <dbReference type="PROSITE" id="PS51903"/>
    </source>
</evidence>
<dbReference type="Gene3D" id="1.10.8.60">
    <property type="match status" value="1"/>
</dbReference>
<sequence length="982" mass="106485">MSEISRTALFGKLNPLAYKAVESATVLCKMRGNPYVELEHWFSQLLQNPESDVHRIVQHYGLDVAVLAKDMTAALDRLPRGATAISDFSPHIENAIERAWTYATLQFGEAQVRTGYVLLAMLKTQGLRNPLLQTSRQFEKVKPEDLADRFAQICDGSAEARMRSQDGTGMAGSVPGEDSQAIAPAAMGKGDALRKFAVDLTEKAHKGEMDPITGRDEEIRQIVDILMRRRQNNPLLTGEAGVGKTAVVEGFAQRLARGDVPPQLKDVKLLSLDIGLLQAGASMKGEFEQRLRQVIEEVQSSAQPIILFIDEIHTLVGAGGAAGTGDAANLLKPALARGNLRTIGATTWAEYKKYIEKDPALTRRFQVVQVPEPDETKAILMLRGVASVLEKHHRVQLLDEAIEAAVRLSHRYIPARQLPDKAVSLLDTACARVAVSQHATPPEVEDCQRRIEALTLEQEIIGREATIGVDVSKRAARVETLLAEANTQLGQLDARWQEEKGLVDRLLGLRARLRAGNREVDGAGPSPAGARELPMPLRGAHELHQPIVSLGELTLPLVSPHELPLPLAGEGGGEGSSSSSSSFSVPLESGTPSPQPSPASGRGSEGADGGSEGDERGGDDRDALLAELHALQDRIHAVQGESPLILPSVDEQAVASVVADWTGIPVGRMVKNEIEAVLNLASTLNQRVIGQKHGLEMIARRIQTSRARLDNPQKPIGVFMLCGTSGVGKTETALALAEALYGGEQNVITINMSEFQEAHTVSTLKGAPPGYVGYGEGGILTEAVRRRPYSVVLLDEVEKAHPDVHEIFFQVFDKGWMEDGEGRMIDFKNTIILLTSNAGSELVMRMCRDPQNLPDPQVLSDALKAPLMELFPPALLGRLVTIPYYPLSPEMMAQIVRLQLGRVKKRVEANHGVPFDYSDAVVQQVVARCQDPESGGRAIDSILTNTVLPTISVEYLQRLASGGGIRRVALDVRDGDFSYAFD</sequence>
<dbReference type="Pfam" id="PF07724">
    <property type="entry name" value="AAA_2"/>
    <property type="match status" value="1"/>
</dbReference>
<dbReference type="SUPFAM" id="SSF81923">
    <property type="entry name" value="Double Clp-N motif"/>
    <property type="match status" value="1"/>
</dbReference>
<dbReference type="Gene3D" id="1.10.1780.10">
    <property type="entry name" value="Clp, N-terminal domain"/>
    <property type="match status" value="1"/>
</dbReference>
<dbReference type="SMART" id="SM00382">
    <property type="entry name" value="AAA"/>
    <property type="match status" value="2"/>
</dbReference>
<evidence type="ECO:0000256" key="8">
    <source>
        <dbReference type="SAM" id="MobiDB-lite"/>
    </source>
</evidence>
<dbReference type="PRINTS" id="PR00300">
    <property type="entry name" value="CLPPROTEASEA"/>
</dbReference>
<dbReference type="PANTHER" id="PTHR11638:SF184">
    <property type="entry name" value="ATPASE WITH CHAPERONE ACTIVITY"/>
    <property type="match status" value="1"/>
</dbReference>
<dbReference type="CDD" id="cd00009">
    <property type="entry name" value="AAA"/>
    <property type="match status" value="1"/>
</dbReference>
<evidence type="ECO:0000256" key="5">
    <source>
        <dbReference type="ARBA" id="ARBA00023186"/>
    </source>
</evidence>
<dbReference type="GO" id="GO:0034605">
    <property type="term" value="P:cellular response to heat"/>
    <property type="evidence" value="ECO:0007669"/>
    <property type="project" value="TreeGrafter"/>
</dbReference>
<reference evidence="10 11" key="1">
    <citation type="submission" date="2020-08" db="EMBL/GenBank/DDBJ databases">
        <title>Genome sequence of Diaphorobacter aerolatus KACC 16536T.</title>
        <authorList>
            <person name="Hyun D.-W."/>
            <person name="Bae J.-W."/>
        </authorList>
    </citation>
    <scope>NUCLEOTIDE SEQUENCE [LARGE SCALE GENOMIC DNA]</scope>
    <source>
        <strain evidence="10 11">KACC 16536</strain>
    </source>
</reference>
<keyword evidence="2 7" id="KW-0677">Repeat</keyword>
<evidence type="ECO:0000313" key="11">
    <source>
        <dbReference type="Proteomes" id="UP000516028"/>
    </source>
</evidence>
<dbReference type="GO" id="GO:0005737">
    <property type="term" value="C:cytoplasm"/>
    <property type="evidence" value="ECO:0007669"/>
    <property type="project" value="TreeGrafter"/>
</dbReference>
<dbReference type="InterPro" id="IPR004176">
    <property type="entry name" value="Clp_R_N"/>
</dbReference>
<dbReference type="InterPro" id="IPR003959">
    <property type="entry name" value="ATPase_AAA_core"/>
</dbReference>
<dbReference type="InterPro" id="IPR050130">
    <property type="entry name" value="ClpA_ClpB"/>
</dbReference>
<keyword evidence="11" id="KW-1185">Reference proteome</keyword>
<proteinExistence type="inferred from homology"/>
<dbReference type="KEGG" id="daer:H9K75_03290"/>
<dbReference type="PROSITE" id="PS51903">
    <property type="entry name" value="CLP_R"/>
    <property type="match status" value="1"/>
</dbReference>
<dbReference type="Pfam" id="PF10431">
    <property type="entry name" value="ClpB_D2-small"/>
    <property type="match status" value="1"/>
</dbReference>